<protein>
    <submittedName>
        <fullName evidence="5">BN860_12354g1_1</fullName>
    </submittedName>
</protein>
<feature type="region of interest" description="Disordered" evidence="4">
    <location>
        <begin position="289"/>
        <end position="337"/>
    </location>
</feature>
<dbReference type="GO" id="GO:0003924">
    <property type="term" value="F:GTPase activity"/>
    <property type="evidence" value="ECO:0007669"/>
    <property type="project" value="InterPro"/>
</dbReference>
<gene>
    <name evidence="5" type="ORF">BN860_12354g</name>
</gene>
<name>A0A8J2T3H1_ZYGB2</name>
<keyword evidence="6" id="KW-1185">Reference proteome</keyword>
<feature type="compositionally biased region" description="Basic and acidic residues" evidence="4">
    <location>
        <begin position="307"/>
        <end position="316"/>
    </location>
</feature>
<dbReference type="InterPro" id="IPR027417">
    <property type="entry name" value="P-loop_NTPase"/>
</dbReference>
<dbReference type="Pfam" id="PF00071">
    <property type="entry name" value="Ras"/>
    <property type="match status" value="1"/>
</dbReference>
<dbReference type="GO" id="GO:0005525">
    <property type="term" value="F:GTP binding"/>
    <property type="evidence" value="ECO:0007669"/>
    <property type="project" value="UniProtKB-KW"/>
</dbReference>
<evidence type="ECO:0000256" key="2">
    <source>
        <dbReference type="ARBA" id="ARBA00023134"/>
    </source>
</evidence>
<dbReference type="Proteomes" id="UP000019375">
    <property type="component" value="Unassembled WGS sequence"/>
</dbReference>
<dbReference type="PANTHER" id="PTHR47977">
    <property type="entry name" value="RAS-RELATED PROTEIN RAB"/>
    <property type="match status" value="1"/>
</dbReference>
<dbReference type="GO" id="GO:0012505">
    <property type="term" value="C:endomembrane system"/>
    <property type="evidence" value="ECO:0007669"/>
    <property type="project" value="UniProtKB-SubCell"/>
</dbReference>
<proteinExistence type="predicted"/>
<sequence length="350" mass="39036">MSRKRLSGSHQLSPLSPVIPICPASSSPASPQVGSKSLSFSRQPRETSDIKLLLVGDAGVGKTAMILGFCGELPTKSQLQIMSLTKDSPCASVSGMQRMRNVTKKRYSLNDYEELFQSADELEEYVLDTKATIGVDIKTTLLNIDSRLFKCTLWDTAGQERYRNAMIPALYKDAHGIVLTYDLCDSDTLESISSHWMQEALDNCGSSDLARVRFYLVGNKLDLTKQRKVTQDQIIKTVAFLQSHYHINISGTFEVTCKWPNVVDRTFTTLVRDLVASGCYNTKKYSEVPQRRTEENKESDQSGGDDNSCKERDRGQGLRRHSTTEGKNIPGGIDLTRPYHIGKHTSTCCM</sequence>
<dbReference type="FunFam" id="3.40.50.300:FF:001447">
    <property type="entry name" value="Ras-related protein Rab-1B"/>
    <property type="match status" value="1"/>
</dbReference>
<dbReference type="SUPFAM" id="SSF52540">
    <property type="entry name" value="P-loop containing nucleoside triphosphate hydrolases"/>
    <property type="match status" value="1"/>
</dbReference>
<feature type="compositionally biased region" description="Basic and acidic residues" evidence="4">
    <location>
        <begin position="289"/>
        <end position="300"/>
    </location>
</feature>
<dbReference type="Gene3D" id="3.40.50.300">
    <property type="entry name" value="P-loop containing nucleotide triphosphate hydrolases"/>
    <property type="match status" value="1"/>
</dbReference>
<evidence type="ECO:0000256" key="4">
    <source>
        <dbReference type="SAM" id="MobiDB-lite"/>
    </source>
</evidence>
<keyword evidence="2" id="KW-0342">GTP-binding</keyword>
<dbReference type="InterPro" id="IPR050227">
    <property type="entry name" value="Rab"/>
</dbReference>
<evidence type="ECO:0000256" key="1">
    <source>
        <dbReference type="ARBA" id="ARBA00022741"/>
    </source>
</evidence>
<comment type="subcellular location">
    <subcellularLocation>
        <location evidence="3">Endomembrane system</location>
        <topology evidence="3">Lipid-anchor</topology>
        <orientation evidence="3">Cytoplasmic side</orientation>
    </subcellularLocation>
</comment>
<evidence type="ECO:0000313" key="6">
    <source>
        <dbReference type="Proteomes" id="UP000019375"/>
    </source>
</evidence>
<dbReference type="EMBL" id="HG316454">
    <property type="protein sequence ID" value="CDF87695.1"/>
    <property type="molecule type" value="Genomic_DNA"/>
</dbReference>
<dbReference type="OrthoDB" id="9989112at2759"/>
<dbReference type="InterPro" id="IPR001806">
    <property type="entry name" value="Small_GTPase"/>
</dbReference>
<organism evidence="5 6">
    <name type="scientific">Zygosaccharomyces bailii (strain CLIB 213 / ATCC 58445 / CBS 680 / BCRC 21525 / NBRC 1098 / NCYC 1416 / NRRL Y-2227)</name>
    <dbReference type="NCBI Taxonomy" id="1333698"/>
    <lineage>
        <taxon>Eukaryota</taxon>
        <taxon>Fungi</taxon>
        <taxon>Dikarya</taxon>
        <taxon>Ascomycota</taxon>
        <taxon>Saccharomycotina</taxon>
        <taxon>Saccharomycetes</taxon>
        <taxon>Saccharomycetales</taxon>
        <taxon>Saccharomycetaceae</taxon>
        <taxon>Zygosaccharomyces</taxon>
    </lineage>
</organism>
<dbReference type="CDD" id="cd00154">
    <property type="entry name" value="Rab"/>
    <property type="match status" value="1"/>
</dbReference>
<evidence type="ECO:0000256" key="3">
    <source>
        <dbReference type="ARBA" id="ARBA00046278"/>
    </source>
</evidence>
<dbReference type="PROSITE" id="PS51419">
    <property type="entry name" value="RAB"/>
    <property type="match status" value="1"/>
</dbReference>
<accession>A0A8J2T3H1</accession>
<dbReference type="SMART" id="SM00174">
    <property type="entry name" value="RHO"/>
    <property type="match status" value="1"/>
</dbReference>
<dbReference type="PRINTS" id="PR00449">
    <property type="entry name" value="RASTRNSFRMNG"/>
</dbReference>
<dbReference type="SMART" id="SM00175">
    <property type="entry name" value="RAB"/>
    <property type="match status" value="1"/>
</dbReference>
<keyword evidence="1" id="KW-0547">Nucleotide-binding</keyword>
<evidence type="ECO:0000313" key="5">
    <source>
        <dbReference type="EMBL" id="CDF87695.1"/>
    </source>
</evidence>
<reference evidence="6" key="1">
    <citation type="journal article" date="2013" name="Genome Announc.">
        <title>Genome sequence of the food spoilage yeast Zygosaccharomyces bailii CLIB 213(T).</title>
        <authorList>
            <person name="Galeote V."/>
            <person name="Bigey F."/>
            <person name="Devillers H."/>
            <person name="Neuveglise C."/>
            <person name="Dequin S."/>
        </authorList>
    </citation>
    <scope>NUCLEOTIDE SEQUENCE [LARGE SCALE GENOMIC DNA]</scope>
    <source>
        <strain evidence="6">CLIB 213 / ATCC 58445 / CBS 680 / CCRC 21525 / NBRC 1098 / NCYC 1416 / NRRL Y-2227</strain>
    </source>
</reference>
<dbReference type="AlphaFoldDB" id="A0A8J2T3H1"/>
<dbReference type="SMART" id="SM00173">
    <property type="entry name" value="RAS"/>
    <property type="match status" value="1"/>
</dbReference>